<dbReference type="RefSeq" id="WP_238723327.1">
    <property type="nucleotide sequence ID" value="NZ_JAHQCW010000063.1"/>
</dbReference>
<evidence type="ECO:0000256" key="2">
    <source>
        <dbReference type="ARBA" id="ARBA00022553"/>
    </source>
</evidence>
<dbReference type="SUPFAM" id="SSF52172">
    <property type="entry name" value="CheY-like"/>
    <property type="match status" value="1"/>
</dbReference>
<protein>
    <recommendedName>
        <fullName evidence="1">Stage 0 sporulation protein A homolog</fullName>
    </recommendedName>
</protein>
<name>A0A949K5G9_9FIRM</name>
<evidence type="ECO:0000256" key="3">
    <source>
        <dbReference type="ARBA" id="ARBA00024867"/>
    </source>
</evidence>
<dbReference type="Pfam" id="PF00072">
    <property type="entry name" value="Response_reg"/>
    <property type="match status" value="1"/>
</dbReference>
<dbReference type="CDD" id="cd17536">
    <property type="entry name" value="REC_YesN-like"/>
    <property type="match status" value="1"/>
</dbReference>
<evidence type="ECO:0000256" key="1">
    <source>
        <dbReference type="ARBA" id="ARBA00018672"/>
    </source>
</evidence>
<evidence type="ECO:0000259" key="5">
    <source>
        <dbReference type="PROSITE" id="PS50110"/>
    </source>
</evidence>
<dbReference type="InterPro" id="IPR036388">
    <property type="entry name" value="WH-like_DNA-bd_sf"/>
</dbReference>
<dbReference type="PANTHER" id="PTHR44591:SF3">
    <property type="entry name" value="RESPONSE REGULATORY DOMAIN-CONTAINING PROTEIN"/>
    <property type="match status" value="1"/>
</dbReference>
<dbReference type="Proteomes" id="UP000712157">
    <property type="component" value="Unassembled WGS sequence"/>
</dbReference>
<dbReference type="EMBL" id="JAHQCW010000063">
    <property type="protein sequence ID" value="MBU9739510.1"/>
    <property type="molecule type" value="Genomic_DNA"/>
</dbReference>
<dbReference type="SMART" id="SM00448">
    <property type="entry name" value="REC"/>
    <property type="match status" value="1"/>
</dbReference>
<feature type="modified residue" description="4-aspartylphosphate" evidence="4">
    <location>
        <position position="56"/>
    </location>
</feature>
<dbReference type="InterPro" id="IPR050595">
    <property type="entry name" value="Bact_response_regulator"/>
</dbReference>
<evidence type="ECO:0000256" key="4">
    <source>
        <dbReference type="PROSITE-ProRule" id="PRU00169"/>
    </source>
</evidence>
<keyword evidence="2 4" id="KW-0597">Phosphoprotein</keyword>
<feature type="domain" description="Response regulatory" evidence="5">
    <location>
        <begin position="5"/>
        <end position="119"/>
    </location>
</feature>
<dbReference type="PROSITE" id="PS50110">
    <property type="entry name" value="RESPONSE_REGULATORY"/>
    <property type="match status" value="1"/>
</dbReference>
<gene>
    <name evidence="6" type="ORF">KTH89_23530</name>
</gene>
<comment type="caution">
    <text evidence="6">The sequence shown here is derived from an EMBL/GenBank/DDBJ whole genome shotgun (WGS) entry which is preliminary data.</text>
</comment>
<dbReference type="InterPro" id="IPR001789">
    <property type="entry name" value="Sig_transdc_resp-reg_receiver"/>
</dbReference>
<organism evidence="6 7">
    <name type="scientific">Diplocloster agilis</name>
    <dbReference type="NCBI Taxonomy" id="2850323"/>
    <lineage>
        <taxon>Bacteria</taxon>
        <taxon>Bacillati</taxon>
        <taxon>Bacillota</taxon>
        <taxon>Clostridia</taxon>
        <taxon>Lachnospirales</taxon>
        <taxon>Lachnospiraceae</taxon>
        <taxon>Diplocloster</taxon>
    </lineage>
</organism>
<accession>A0A949K5G9</accession>
<dbReference type="PANTHER" id="PTHR44591">
    <property type="entry name" value="STRESS RESPONSE REGULATOR PROTEIN 1"/>
    <property type="match status" value="1"/>
</dbReference>
<keyword evidence="7" id="KW-1185">Reference proteome</keyword>
<dbReference type="Gene3D" id="3.40.50.2300">
    <property type="match status" value="1"/>
</dbReference>
<dbReference type="AlphaFoldDB" id="A0A949K5G9"/>
<evidence type="ECO:0000313" key="6">
    <source>
        <dbReference type="EMBL" id="MBU9739510.1"/>
    </source>
</evidence>
<comment type="function">
    <text evidence="3">May play the central regulatory role in sporulation. It may be an element of the effector pathway responsible for the activation of sporulation genes in response to nutritional stress. Spo0A may act in concert with spo0H (a sigma factor) to control the expression of some genes that are critical to the sporulation process.</text>
</comment>
<dbReference type="Gene3D" id="1.10.10.10">
    <property type="entry name" value="Winged helix-like DNA-binding domain superfamily/Winged helix DNA-binding domain"/>
    <property type="match status" value="1"/>
</dbReference>
<reference evidence="6" key="1">
    <citation type="submission" date="2021-06" db="EMBL/GenBank/DDBJ databases">
        <title>Description of novel taxa of the family Lachnospiraceae.</title>
        <authorList>
            <person name="Chaplin A.V."/>
            <person name="Sokolova S.R."/>
            <person name="Pikina A.P."/>
            <person name="Korzhanova M."/>
            <person name="Belova V."/>
            <person name="Korostin D."/>
            <person name="Efimov B.A."/>
        </authorList>
    </citation>
    <scope>NUCLEOTIDE SEQUENCE</scope>
    <source>
        <strain evidence="6">ASD5720</strain>
    </source>
</reference>
<evidence type="ECO:0000313" key="7">
    <source>
        <dbReference type="Proteomes" id="UP000712157"/>
    </source>
</evidence>
<dbReference type="GO" id="GO:0000160">
    <property type="term" value="P:phosphorelay signal transduction system"/>
    <property type="evidence" value="ECO:0007669"/>
    <property type="project" value="InterPro"/>
</dbReference>
<proteinExistence type="predicted"/>
<sequence length="270" mass="30762">MTGIKVIAVDDEQIVLEDLKRHLHEIAEIREVTAFTDSGEALQWLEKNQADVAFLDIRMRNTDGLTLAKKLKELQPACAVIFISGFSEYAVQAFQLHVFGYLMKPVTIQDIRRELSHLYQPQIPAVPPQKIVRVQCFGNFEVFINDELAKFRYSKSKELFAYLIDRMGAAIEAGELCAVLWENRPDSHSLRSQLRNSIADLTRCMSEAGAADVLRKSRNSLAVNTQALDCDYYSFLRIEPGAVNTYKGEYMTQYSWAEMTLGGLERLQRQ</sequence>
<dbReference type="InterPro" id="IPR011006">
    <property type="entry name" value="CheY-like_superfamily"/>
</dbReference>